<evidence type="ECO:0000256" key="4">
    <source>
        <dbReference type="SAM" id="MobiDB-lite"/>
    </source>
</evidence>
<feature type="compositionally biased region" description="Low complexity" evidence="4">
    <location>
        <begin position="187"/>
        <end position="197"/>
    </location>
</feature>
<feature type="compositionally biased region" description="Low complexity" evidence="4">
    <location>
        <begin position="163"/>
        <end position="173"/>
    </location>
</feature>
<feature type="region of interest" description="Disordered" evidence="4">
    <location>
        <begin position="1"/>
        <end position="25"/>
    </location>
</feature>
<evidence type="ECO:0000256" key="2">
    <source>
        <dbReference type="ARBA" id="ARBA00023253"/>
    </source>
</evidence>
<dbReference type="GO" id="GO:0006004">
    <property type="term" value="P:fucose metabolic process"/>
    <property type="evidence" value="ECO:0007669"/>
    <property type="project" value="UniProtKB-KW"/>
</dbReference>
<dbReference type="Gene3D" id="3.40.50.11350">
    <property type="match status" value="1"/>
</dbReference>
<feature type="transmembrane region" description="Helical" evidence="5">
    <location>
        <begin position="60"/>
        <end position="79"/>
    </location>
</feature>
<keyword evidence="3" id="KW-0119">Carbohydrate metabolism</keyword>
<dbReference type="Gene3D" id="3.40.50.11340">
    <property type="match status" value="1"/>
</dbReference>
<keyword evidence="5" id="KW-1133">Transmembrane helix</keyword>
<evidence type="ECO:0008006" key="8">
    <source>
        <dbReference type="Google" id="ProtNLM"/>
    </source>
</evidence>
<feature type="compositionally biased region" description="Basic and acidic residues" evidence="4">
    <location>
        <begin position="143"/>
        <end position="162"/>
    </location>
</feature>
<protein>
    <recommendedName>
        <fullName evidence="8">O-fucosyltransferase family protein</fullName>
    </recommendedName>
</protein>
<sequence length="717" mass="82534">MAQSDGGHPHDDVENGKTSNSKSRHKAITQIANCTPAIIGTNRPLSSRRRCCGFRRRSDVALIIIAALIVVLCVMHVAFHSVNLPHGSTKMTTDGGGPPAALAARHAKSSLKSALETKLDEFVKARAGGGDGSETGYLKKTTPSKEELMEKEQEQRWQREQRQLQQRLKQQQQQPPPSSSSPPPPQNGQQQQRQQNQQRERSDPDPPQKEGKEQQNRQQRKQSHPVAHLNCEDHGGPTDPRVVDEMVFWSDIPTDSSYVSPMHPLRDPRTPDDVERYLTFEPDHGGWNNIRMAMETVLVMSHAMGRTLVLPPRQRMYLMDASDSLGFDDFFHLDAISVEHRGFKVISMEEFLDRVGMAGELPSVVVGADNTKKYPPGNRTNFDARMNVENHVDELWDYLRDDTLISIMNGTNGRPRPTLEEFNGHPTPVNASVADRDEEMLADRENLCISDEELQGSKLLHLMVRYKPTEVRLLTHFYAFIFFADWRQDLWSKRFVRDHLRYVDEIVCAAARVVEAVRDHARRNDKHNASRDDGIYDAVHVRRGDFQYTPTRLPADELYRLSPELTEGATLYVATDERDKEFFNIFKEHYDVVFLDDFLHVIKDMDTNVRSEKLFPPSLPRKYYGMIEQLVAYKSRVFYGTWWSTLSGYVNRMRGYYIAKHKLEGYIDGTMKSWYFTPEERVLQMREYIPVRKPIYCREFPISWRDIDHGVDEIAST</sequence>
<evidence type="ECO:0000313" key="7">
    <source>
        <dbReference type="Proteomes" id="UP001530315"/>
    </source>
</evidence>
<keyword evidence="5" id="KW-0812">Transmembrane</keyword>
<reference evidence="6 7" key="1">
    <citation type="submission" date="2024-10" db="EMBL/GenBank/DDBJ databases">
        <title>Updated reference genomes for cyclostephanoid diatoms.</title>
        <authorList>
            <person name="Roberts W.R."/>
            <person name="Alverson A.J."/>
        </authorList>
    </citation>
    <scope>NUCLEOTIDE SEQUENCE [LARGE SCALE GENOMIC DNA]</scope>
    <source>
        <strain evidence="6 7">AJA276-08</strain>
    </source>
</reference>
<evidence type="ECO:0000256" key="5">
    <source>
        <dbReference type="SAM" id="Phobius"/>
    </source>
</evidence>
<name>A0ABD3QIB2_9STRA</name>
<keyword evidence="2" id="KW-0294">Fucose metabolism</keyword>
<keyword evidence="5" id="KW-0472">Membrane</keyword>
<evidence type="ECO:0000313" key="6">
    <source>
        <dbReference type="EMBL" id="KAL3799648.1"/>
    </source>
</evidence>
<accession>A0ABD3QIB2</accession>
<dbReference type="GO" id="GO:0016740">
    <property type="term" value="F:transferase activity"/>
    <property type="evidence" value="ECO:0007669"/>
    <property type="project" value="UniProtKB-KW"/>
</dbReference>
<feature type="compositionally biased region" description="Pro residues" evidence="4">
    <location>
        <begin position="174"/>
        <end position="186"/>
    </location>
</feature>
<feature type="region of interest" description="Disordered" evidence="4">
    <location>
        <begin position="126"/>
        <end position="239"/>
    </location>
</feature>
<feature type="compositionally biased region" description="Basic and acidic residues" evidence="4">
    <location>
        <begin position="230"/>
        <end position="239"/>
    </location>
</feature>
<dbReference type="EMBL" id="JALLAZ020000244">
    <property type="protein sequence ID" value="KAL3799648.1"/>
    <property type="molecule type" value="Genomic_DNA"/>
</dbReference>
<dbReference type="Proteomes" id="UP001530315">
    <property type="component" value="Unassembled WGS sequence"/>
</dbReference>
<proteinExistence type="predicted"/>
<feature type="compositionally biased region" description="Basic and acidic residues" evidence="4">
    <location>
        <begin position="198"/>
        <end position="215"/>
    </location>
</feature>
<dbReference type="Pfam" id="PF10250">
    <property type="entry name" value="O-FucT"/>
    <property type="match status" value="1"/>
</dbReference>
<gene>
    <name evidence="6" type="ORF">ACHAW5_004519</name>
</gene>
<evidence type="ECO:0000256" key="3">
    <source>
        <dbReference type="ARBA" id="ARBA00023277"/>
    </source>
</evidence>
<dbReference type="InterPro" id="IPR019378">
    <property type="entry name" value="GDP-Fuc_O-FucTrfase"/>
</dbReference>
<keyword evidence="1" id="KW-0808">Transferase</keyword>
<keyword evidence="7" id="KW-1185">Reference proteome</keyword>
<comment type="caution">
    <text evidence="6">The sequence shown here is derived from an EMBL/GenBank/DDBJ whole genome shotgun (WGS) entry which is preliminary data.</text>
</comment>
<dbReference type="PANTHER" id="PTHR31469:SF8">
    <property type="entry name" value="OS07G0641000 PROTEIN"/>
    <property type="match status" value="1"/>
</dbReference>
<dbReference type="AlphaFoldDB" id="A0ABD3QIB2"/>
<organism evidence="6 7">
    <name type="scientific">Stephanodiscus triporus</name>
    <dbReference type="NCBI Taxonomy" id="2934178"/>
    <lineage>
        <taxon>Eukaryota</taxon>
        <taxon>Sar</taxon>
        <taxon>Stramenopiles</taxon>
        <taxon>Ochrophyta</taxon>
        <taxon>Bacillariophyta</taxon>
        <taxon>Coscinodiscophyceae</taxon>
        <taxon>Thalassiosirophycidae</taxon>
        <taxon>Stephanodiscales</taxon>
        <taxon>Stephanodiscaceae</taxon>
        <taxon>Stephanodiscus</taxon>
    </lineage>
</organism>
<dbReference type="PANTHER" id="PTHR31469">
    <property type="entry name" value="OS07G0633600 PROTEIN"/>
    <property type="match status" value="1"/>
</dbReference>
<dbReference type="CDD" id="cd11296">
    <property type="entry name" value="O-FucT_like"/>
    <property type="match status" value="1"/>
</dbReference>
<evidence type="ECO:0000256" key="1">
    <source>
        <dbReference type="ARBA" id="ARBA00022679"/>
    </source>
</evidence>